<organism evidence="1">
    <name type="scientific">Echinococcus granulosus</name>
    <name type="common">Hydatid tapeworm</name>
    <dbReference type="NCBI Taxonomy" id="6210"/>
    <lineage>
        <taxon>Eukaryota</taxon>
        <taxon>Metazoa</taxon>
        <taxon>Spiralia</taxon>
        <taxon>Lophotrochozoa</taxon>
        <taxon>Platyhelminthes</taxon>
        <taxon>Cestoda</taxon>
        <taxon>Eucestoda</taxon>
        <taxon>Cyclophyllidea</taxon>
        <taxon>Taeniidae</taxon>
        <taxon>Echinococcus</taxon>
        <taxon>Echinococcus granulosus group</taxon>
    </lineage>
</organism>
<evidence type="ECO:0000313" key="1">
    <source>
        <dbReference type="EMBL" id="CDS23995.1"/>
    </source>
</evidence>
<dbReference type="Proteomes" id="UP000492820">
    <property type="component" value="Unassembled WGS sequence"/>
</dbReference>
<reference evidence="1" key="2">
    <citation type="submission" date="2014-06" db="EMBL/GenBank/DDBJ databases">
        <authorList>
            <person name="Aslett M."/>
        </authorList>
    </citation>
    <scope>NUCLEOTIDE SEQUENCE</scope>
</reference>
<proteinExistence type="predicted"/>
<dbReference type="WBParaSite" id="EgrG_002048000">
    <property type="protein sequence ID" value="EgrG_002048000"/>
    <property type="gene ID" value="EgrG_002048000"/>
</dbReference>
<reference evidence="3" key="3">
    <citation type="submission" date="2020-10" db="UniProtKB">
        <authorList>
            <consortium name="WormBaseParasite"/>
        </authorList>
    </citation>
    <scope>IDENTIFICATION</scope>
</reference>
<name>A0A068WVX5_ECHGR</name>
<evidence type="ECO:0000313" key="2">
    <source>
        <dbReference type="Proteomes" id="UP000492820"/>
    </source>
</evidence>
<evidence type="ECO:0000313" key="3">
    <source>
        <dbReference type="WBParaSite" id="EgrG_002048000"/>
    </source>
</evidence>
<reference evidence="1 2" key="1">
    <citation type="journal article" date="2013" name="Nature">
        <title>The genomes of four tapeworm species reveal adaptations to parasitism.</title>
        <authorList>
            <person name="Tsai I.J."/>
            <person name="Zarowiecki M."/>
            <person name="Holroyd N."/>
            <person name="Garciarrubio A."/>
            <person name="Sanchez-Flores A."/>
            <person name="Brooks K.L."/>
            <person name="Tracey A."/>
            <person name="Bobes R.J."/>
            <person name="Fragoso G."/>
            <person name="Sciutto E."/>
            <person name="Aslett M."/>
            <person name="Beasley H."/>
            <person name="Bennett H.M."/>
            <person name="Cai J."/>
            <person name="Camicia F."/>
            <person name="Clark R."/>
            <person name="Cucher M."/>
            <person name="De Silva N."/>
            <person name="Day T.A."/>
            <person name="Deplazes P."/>
            <person name="Estrada K."/>
            <person name="Fernandez C."/>
            <person name="Holland P.W."/>
            <person name="Hou J."/>
            <person name="Hu S."/>
            <person name="Huckvale T."/>
            <person name="Hung S.S."/>
            <person name="Kamenetzky L."/>
            <person name="Keane J.A."/>
            <person name="Kiss F."/>
            <person name="Koziol U."/>
            <person name="Lambert O."/>
            <person name="Liu K."/>
            <person name="Luo X."/>
            <person name="Luo Y."/>
            <person name="Macchiaroli N."/>
            <person name="Nichol S."/>
            <person name="Paps J."/>
            <person name="Parkinson J."/>
            <person name="Pouchkina-Stantcheva N."/>
            <person name="Riddiford N."/>
            <person name="Rosenzvit M."/>
            <person name="Salinas G."/>
            <person name="Wasmuth J.D."/>
            <person name="Zamanian M."/>
            <person name="Zheng Y."/>
            <person name="Cai X."/>
            <person name="Soberon X."/>
            <person name="Olson P.D."/>
            <person name="Laclette J.P."/>
            <person name="Brehm K."/>
            <person name="Berriman M."/>
            <person name="Garciarrubio A."/>
            <person name="Bobes R.J."/>
            <person name="Fragoso G."/>
            <person name="Sanchez-Flores A."/>
            <person name="Estrada K."/>
            <person name="Cevallos M.A."/>
            <person name="Morett E."/>
            <person name="Gonzalez V."/>
            <person name="Portillo T."/>
            <person name="Ochoa-Leyva A."/>
            <person name="Jose M.V."/>
            <person name="Sciutto E."/>
            <person name="Landa A."/>
            <person name="Jimenez L."/>
            <person name="Valdes V."/>
            <person name="Carrero J.C."/>
            <person name="Larralde C."/>
            <person name="Morales-Montor J."/>
            <person name="Limon-Lason J."/>
            <person name="Soberon X."/>
            <person name="Laclette J.P."/>
        </authorList>
    </citation>
    <scope>NUCLEOTIDE SEQUENCE [LARGE SCALE GENOMIC DNA]</scope>
</reference>
<sequence>MSAGRGLAVSGCLQQHVMIDDASCQASQTQPSLLVATRNVWNQKGELLDRHMLPSLSVKAPSTVIRGRLQARKVLSTLSAKPAFHCSGKVIASYLRIVSGNRLELDFNRQFKVPKLCPPLAQPNTHEVSDVLNFNDLSPSFTHHEFLDQS</sequence>
<protein>
    <submittedName>
        <fullName evidence="1 3">Uncharacterized protein</fullName>
    </submittedName>
</protein>
<gene>
    <name evidence="1" type="ORF">EgrG_002048000</name>
</gene>
<dbReference type="EMBL" id="LK028596">
    <property type="protein sequence ID" value="CDS23995.1"/>
    <property type="molecule type" value="Genomic_DNA"/>
</dbReference>
<accession>A0A068WVX5</accession>
<dbReference type="AlphaFoldDB" id="A0A068WVX5"/>